<dbReference type="EC" id="3.1.27.-" evidence="7"/>
<proteinExistence type="inferred from homology"/>
<dbReference type="InterPro" id="IPR001887">
    <property type="entry name" value="Barnase"/>
</dbReference>
<dbReference type="GO" id="GO:0005576">
    <property type="term" value="C:extracellular region"/>
    <property type="evidence" value="ECO:0007669"/>
    <property type="project" value="UniProtKB-SubCell"/>
</dbReference>
<feature type="transmembrane region" description="Helical" evidence="9">
    <location>
        <begin position="6"/>
        <end position="23"/>
    </location>
</feature>
<dbReference type="GO" id="GO:0003723">
    <property type="term" value="F:RNA binding"/>
    <property type="evidence" value="ECO:0007669"/>
    <property type="project" value="UniProtKB-UniRule"/>
</dbReference>
<dbReference type="EMBL" id="CP012541">
    <property type="protein sequence ID" value="ALF47053.1"/>
    <property type="molecule type" value="Genomic_DNA"/>
</dbReference>
<evidence type="ECO:0000256" key="5">
    <source>
        <dbReference type="ARBA" id="ARBA00022722"/>
    </source>
</evidence>
<evidence type="ECO:0000256" key="7">
    <source>
        <dbReference type="PIRNR" id="PIRNR001013"/>
    </source>
</evidence>
<evidence type="ECO:0000256" key="6">
    <source>
        <dbReference type="ARBA" id="ARBA00022801"/>
    </source>
</evidence>
<dbReference type="AlphaFoldDB" id="A0A0M4SGE9"/>
<comment type="similarity">
    <text evidence="2 7">Belongs to the ribonuclease N1/T1 family.</text>
</comment>
<evidence type="ECO:0000256" key="4">
    <source>
        <dbReference type="ARBA" id="ARBA00022525"/>
    </source>
</evidence>
<evidence type="ECO:0000313" key="10">
    <source>
        <dbReference type="EMBL" id="ALF47053.1"/>
    </source>
</evidence>
<sequence length="168" mass="19348">MNKRLLPALVAFVIAIIVGTFFFSKEGDEANKNAQILLEQLNKEGQKSQSLAENGSYTSKDEVALYIYKFNKLPKNFITKKEALELGWDAKSGNLWQISGGKSIGGDRFSNREKRLPEADGRKWFECDVNYNGGRRGAERILYSNDGLIYYTPDHYEHFYLLYEKRMQ</sequence>
<gene>
    <name evidence="10" type="ORF">CCON33237_0345</name>
</gene>
<accession>A0A0M4SGE9</accession>
<dbReference type="PATRIC" id="fig|199.248.peg.367"/>
<evidence type="ECO:0000256" key="1">
    <source>
        <dbReference type="ARBA" id="ARBA00004613"/>
    </source>
</evidence>
<keyword evidence="9" id="KW-1133">Transmembrane helix</keyword>
<dbReference type="GO" id="GO:0004521">
    <property type="term" value="F:RNA endonuclease activity"/>
    <property type="evidence" value="ECO:0007669"/>
    <property type="project" value="UniProtKB-UniRule"/>
</dbReference>
<keyword evidence="7" id="KW-0255">Endonuclease</keyword>
<evidence type="ECO:0000256" key="8">
    <source>
        <dbReference type="PIRSR" id="PIRSR001013-1"/>
    </source>
</evidence>
<feature type="active site" description="Proton donor" evidence="8">
    <location>
        <position position="155"/>
    </location>
</feature>
<keyword evidence="9" id="KW-0812">Transmembrane</keyword>
<dbReference type="InterPro" id="IPR000026">
    <property type="entry name" value="N1-like"/>
</dbReference>
<dbReference type="GO" id="GO:0016787">
    <property type="term" value="F:hydrolase activity"/>
    <property type="evidence" value="ECO:0007669"/>
    <property type="project" value="UniProtKB-KW"/>
</dbReference>
<evidence type="ECO:0000256" key="3">
    <source>
        <dbReference type="ARBA" id="ARBA00022214"/>
    </source>
</evidence>
<name>A0A0M4SGE9_9BACT</name>
<dbReference type="InterPro" id="IPR016191">
    <property type="entry name" value="Ribonuclease/ribotoxin"/>
</dbReference>
<reference evidence="11" key="1">
    <citation type="submission" date="2015-08" db="EMBL/GenBank/DDBJ databases">
        <title>Comparative genomics of the Campylobacter concisus group.</title>
        <authorList>
            <person name="Miller W.G."/>
            <person name="Yee E."/>
            <person name="Chapman M.H."/>
            <person name="Huynh S."/>
            <person name="Bono J.L."/>
            <person name="On S.L.W."/>
            <person name="St Leger J."/>
            <person name="Foster G."/>
            <person name="Parker C.T."/>
        </authorList>
    </citation>
    <scope>NUCLEOTIDE SEQUENCE [LARGE SCALE GENOMIC DNA]</scope>
    <source>
        <strain evidence="11">ATCC 33237</strain>
    </source>
</reference>
<comment type="subcellular location">
    <subcellularLocation>
        <location evidence="1 7">Secreted</location>
    </subcellularLocation>
</comment>
<dbReference type="RefSeq" id="WP_054196130.1">
    <property type="nucleotide sequence ID" value="NZ_CABMKQ010000002.1"/>
</dbReference>
<evidence type="ECO:0000256" key="9">
    <source>
        <dbReference type="SAM" id="Phobius"/>
    </source>
</evidence>
<feature type="active site" description="Proton acceptor" evidence="8">
    <location>
        <position position="126"/>
    </location>
</feature>
<protein>
    <recommendedName>
        <fullName evidence="3 7">Ribonuclease</fullName>
        <ecNumber evidence="7">3.1.27.-</ecNumber>
    </recommendedName>
</protein>
<evidence type="ECO:0000256" key="2">
    <source>
        <dbReference type="ARBA" id="ARBA00009006"/>
    </source>
</evidence>
<evidence type="ECO:0000313" key="11">
    <source>
        <dbReference type="Proteomes" id="UP000066049"/>
    </source>
</evidence>
<dbReference type="Proteomes" id="UP000066049">
    <property type="component" value="Chromosome"/>
</dbReference>
<organism evidence="10 11">
    <name type="scientific">Campylobacter concisus</name>
    <dbReference type="NCBI Taxonomy" id="199"/>
    <lineage>
        <taxon>Bacteria</taxon>
        <taxon>Pseudomonadati</taxon>
        <taxon>Campylobacterota</taxon>
        <taxon>Epsilonproteobacteria</taxon>
        <taxon>Campylobacterales</taxon>
        <taxon>Campylobacteraceae</taxon>
        <taxon>Campylobacter</taxon>
    </lineage>
</organism>
<dbReference type="KEGG" id="ccoc:CCON33237_0345"/>
<dbReference type="SUPFAM" id="SSF53933">
    <property type="entry name" value="Microbial ribonucleases"/>
    <property type="match status" value="1"/>
</dbReference>
<keyword evidence="4 7" id="KW-0964">Secreted</keyword>
<keyword evidence="6 7" id="KW-0378">Hydrolase</keyword>
<dbReference type="PIRSF" id="PIRSF001013">
    <property type="entry name" value="Barnase"/>
    <property type="match status" value="1"/>
</dbReference>
<dbReference type="Gene3D" id="3.10.450.30">
    <property type="entry name" value="Microbial ribonucleases"/>
    <property type="match status" value="1"/>
</dbReference>
<dbReference type="Pfam" id="PF00545">
    <property type="entry name" value="Ribonuclease"/>
    <property type="match status" value="1"/>
</dbReference>
<dbReference type="PRINTS" id="PR00117">
    <property type="entry name" value="BARNASE"/>
</dbReference>
<keyword evidence="5 7" id="KW-0540">Nuclease</keyword>
<dbReference type="GeneID" id="28662013"/>
<keyword evidence="9" id="KW-0472">Membrane</keyword>